<protein>
    <submittedName>
        <fullName evidence="1">Uncharacterized protein</fullName>
    </submittedName>
</protein>
<evidence type="ECO:0000313" key="1">
    <source>
        <dbReference type="EMBL" id="KAL1866169.1"/>
    </source>
</evidence>
<keyword evidence="2" id="KW-1185">Reference proteome</keyword>
<reference evidence="1 2" key="1">
    <citation type="journal article" date="2024" name="IMA Fungus">
        <title>IMA Genome - F19 : A genome assembly and annotation guide to empower mycologists, including annotated draft genome sequences of Ceratocystis pirilliformis, Diaporthe australafricana, Fusarium ophioides, Paecilomyces lecythidis, and Sporothrix stenoceras.</title>
        <authorList>
            <person name="Aylward J."/>
            <person name="Wilson A.M."/>
            <person name="Visagie C.M."/>
            <person name="Spraker J."/>
            <person name="Barnes I."/>
            <person name="Buitendag C."/>
            <person name="Ceriani C."/>
            <person name="Del Mar Angel L."/>
            <person name="du Plessis D."/>
            <person name="Fuchs T."/>
            <person name="Gasser K."/>
            <person name="Kramer D."/>
            <person name="Li W."/>
            <person name="Munsamy K."/>
            <person name="Piso A."/>
            <person name="Price J.L."/>
            <person name="Sonnekus B."/>
            <person name="Thomas C."/>
            <person name="van der Nest A."/>
            <person name="van Dijk A."/>
            <person name="van Heerden A."/>
            <person name="van Vuuren N."/>
            <person name="Yilmaz N."/>
            <person name="Duong T.A."/>
            <person name="van der Merwe N.A."/>
            <person name="Wingfield M.J."/>
            <person name="Wingfield B.D."/>
        </authorList>
    </citation>
    <scope>NUCLEOTIDE SEQUENCE [LARGE SCALE GENOMIC DNA]</scope>
    <source>
        <strain evidence="1 2">CMW 18300</strain>
    </source>
</reference>
<organism evidence="1 2">
    <name type="scientific">Diaporthe australafricana</name>
    <dbReference type="NCBI Taxonomy" id="127596"/>
    <lineage>
        <taxon>Eukaryota</taxon>
        <taxon>Fungi</taxon>
        <taxon>Dikarya</taxon>
        <taxon>Ascomycota</taxon>
        <taxon>Pezizomycotina</taxon>
        <taxon>Sordariomycetes</taxon>
        <taxon>Sordariomycetidae</taxon>
        <taxon>Diaporthales</taxon>
        <taxon>Diaporthaceae</taxon>
        <taxon>Diaporthe</taxon>
    </lineage>
</organism>
<sequence>MAADATVPLAVPFLSLVNTAAHGAPTDEADQKLRTVFKSLTARKHCTVVILHGKWPMGGDQRIGQGTSHVDAERQVLIDIRDTASVDSYKACAVKPPSLFSRWGSHVTGDGNNGARNAERDVEAILHHVRTRWLELNGCFEPRQGVDGSKPLVEWTARPPSSIEKPTSWEKLDSRDWAYEDPVAKALVDKLPDFTVAALVRDPHSG</sequence>
<dbReference type="EMBL" id="JAWRVE010000057">
    <property type="protein sequence ID" value="KAL1866169.1"/>
    <property type="molecule type" value="Genomic_DNA"/>
</dbReference>
<accession>A0ABR3WR94</accession>
<name>A0ABR3WR94_9PEZI</name>
<gene>
    <name evidence="1" type="ORF">Daus18300_006833</name>
</gene>
<proteinExistence type="predicted"/>
<evidence type="ECO:0000313" key="2">
    <source>
        <dbReference type="Proteomes" id="UP001583177"/>
    </source>
</evidence>
<dbReference type="Proteomes" id="UP001583177">
    <property type="component" value="Unassembled WGS sequence"/>
</dbReference>
<comment type="caution">
    <text evidence="1">The sequence shown here is derived from an EMBL/GenBank/DDBJ whole genome shotgun (WGS) entry which is preliminary data.</text>
</comment>